<dbReference type="PRINTS" id="PR00340">
    <property type="entry name" value="PIIGLNB"/>
</dbReference>
<comment type="caution">
    <text evidence="1">The sequence shown here is derived from an EMBL/GenBank/DDBJ whole genome shotgun (WGS) entry which is preliminary data.</text>
</comment>
<dbReference type="PANTHER" id="PTHR30115">
    <property type="entry name" value="NITROGEN REGULATORY PROTEIN P-II"/>
    <property type="match status" value="1"/>
</dbReference>
<dbReference type="RefSeq" id="WP_184656913.1">
    <property type="nucleotide sequence ID" value="NZ_CP031518.1"/>
</dbReference>
<name>A0A7W8LL47_9SPIR</name>
<evidence type="ECO:0000313" key="2">
    <source>
        <dbReference type="Proteomes" id="UP000518887"/>
    </source>
</evidence>
<dbReference type="InterPro" id="IPR011322">
    <property type="entry name" value="N-reg_PII-like_a/b"/>
</dbReference>
<gene>
    <name evidence="1" type="ORF">HNP76_000386</name>
</gene>
<accession>A0A7W8LL47</accession>
<dbReference type="EMBL" id="JACHFQ010000001">
    <property type="protein sequence ID" value="MBB5225046.1"/>
    <property type="molecule type" value="Genomic_DNA"/>
</dbReference>
<dbReference type="Pfam" id="PF00543">
    <property type="entry name" value="P-II"/>
    <property type="match status" value="1"/>
</dbReference>
<dbReference type="PANTHER" id="PTHR30115:SF11">
    <property type="entry name" value="NITROGEN REGULATORY PROTEIN P-II HOMOLOG"/>
    <property type="match status" value="1"/>
</dbReference>
<dbReference type="Proteomes" id="UP000518887">
    <property type="component" value="Unassembled WGS sequence"/>
</dbReference>
<dbReference type="PROSITE" id="PS51343">
    <property type="entry name" value="PII_GLNB_DOM"/>
    <property type="match status" value="1"/>
</dbReference>
<dbReference type="GO" id="GO:0005524">
    <property type="term" value="F:ATP binding"/>
    <property type="evidence" value="ECO:0007669"/>
    <property type="project" value="TreeGrafter"/>
</dbReference>
<keyword evidence="2" id="KW-1185">Reference proteome</keyword>
<dbReference type="Gene3D" id="3.30.70.120">
    <property type="match status" value="1"/>
</dbReference>
<protein>
    <submittedName>
        <fullName evidence="1">Nitrogen regulatory protein PII 2</fullName>
    </submittedName>
</protein>
<dbReference type="AlphaFoldDB" id="A0A7W8LL47"/>
<dbReference type="GO" id="GO:0006808">
    <property type="term" value="P:regulation of nitrogen utilization"/>
    <property type="evidence" value="ECO:0007669"/>
    <property type="project" value="InterPro"/>
</dbReference>
<sequence>MKQVIIIIRTNKYFQTREALVKQNFGSISEKEIIGRGKVPGHYTAVTGEESHANYSFSAKRMIEMYVRDEDVDRLIKVVLEINKTGTTGDGKIFVLPAETAIRIRTGEDGINAIM</sequence>
<proteinExistence type="predicted"/>
<dbReference type="InterPro" id="IPR015867">
    <property type="entry name" value="N-reg_PII/ATP_PRibTrfase_C"/>
</dbReference>
<reference evidence="1 2" key="1">
    <citation type="submission" date="2020-08" db="EMBL/GenBank/DDBJ databases">
        <title>Genomic Encyclopedia of Type Strains, Phase IV (KMG-IV): sequencing the most valuable type-strain genomes for metagenomic binning, comparative biology and taxonomic classification.</title>
        <authorList>
            <person name="Goeker M."/>
        </authorList>
    </citation>
    <scope>NUCLEOTIDE SEQUENCE [LARGE SCALE GENOMIC DNA]</scope>
    <source>
        <strain evidence="1 2">DSM 103462</strain>
    </source>
</reference>
<evidence type="ECO:0000313" key="1">
    <source>
        <dbReference type="EMBL" id="MBB5225046.1"/>
    </source>
</evidence>
<dbReference type="GO" id="GO:0005829">
    <property type="term" value="C:cytosol"/>
    <property type="evidence" value="ECO:0007669"/>
    <property type="project" value="TreeGrafter"/>
</dbReference>
<dbReference type="SMART" id="SM00938">
    <property type="entry name" value="P-II"/>
    <property type="match status" value="1"/>
</dbReference>
<organism evidence="1 2">
    <name type="scientific">Treponema ruminis</name>
    <dbReference type="NCBI Taxonomy" id="744515"/>
    <lineage>
        <taxon>Bacteria</taxon>
        <taxon>Pseudomonadati</taxon>
        <taxon>Spirochaetota</taxon>
        <taxon>Spirochaetia</taxon>
        <taxon>Spirochaetales</taxon>
        <taxon>Treponemataceae</taxon>
        <taxon>Treponema</taxon>
    </lineage>
</organism>
<dbReference type="GO" id="GO:0030234">
    <property type="term" value="F:enzyme regulator activity"/>
    <property type="evidence" value="ECO:0007669"/>
    <property type="project" value="InterPro"/>
</dbReference>
<dbReference type="SUPFAM" id="SSF54913">
    <property type="entry name" value="GlnB-like"/>
    <property type="match status" value="1"/>
</dbReference>
<dbReference type="InterPro" id="IPR002187">
    <property type="entry name" value="N-reg_PII"/>
</dbReference>